<keyword evidence="1" id="KW-0175">Coiled coil</keyword>
<accession>W4HCJ6</accession>
<proteinExistence type="predicted"/>
<dbReference type="VEuPathDB" id="FungiDB:H257_00419"/>
<reference evidence="2" key="1">
    <citation type="submission" date="2013-12" db="EMBL/GenBank/DDBJ databases">
        <title>The Genome Sequence of Aphanomyces astaci APO3.</title>
        <authorList>
            <consortium name="The Broad Institute Genomics Platform"/>
            <person name="Russ C."/>
            <person name="Tyler B."/>
            <person name="van West P."/>
            <person name="Dieguez-Uribeondo J."/>
            <person name="Young S.K."/>
            <person name="Zeng Q."/>
            <person name="Gargeya S."/>
            <person name="Fitzgerald M."/>
            <person name="Abouelleil A."/>
            <person name="Alvarado L."/>
            <person name="Chapman S.B."/>
            <person name="Gainer-Dewar J."/>
            <person name="Goldberg J."/>
            <person name="Griggs A."/>
            <person name="Gujja S."/>
            <person name="Hansen M."/>
            <person name="Howarth C."/>
            <person name="Imamovic A."/>
            <person name="Ireland A."/>
            <person name="Larimer J."/>
            <person name="McCowan C."/>
            <person name="Murphy C."/>
            <person name="Pearson M."/>
            <person name="Poon T.W."/>
            <person name="Priest M."/>
            <person name="Roberts A."/>
            <person name="Saif S."/>
            <person name="Shea T."/>
            <person name="Sykes S."/>
            <person name="Wortman J."/>
            <person name="Nusbaum C."/>
            <person name="Birren B."/>
        </authorList>
    </citation>
    <scope>NUCLEOTIDE SEQUENCE [LARGE SCALE GENOMIC DNA]</scope>
    <source>
        <strain evidence="2">APO3</strain>
    </source>
</reference>
<dbReference type="AlphaFoldDB" id="W4HCJ6"/>
<gene>
    <name evidence="2" type="ORF">H257_00419</name>
</gene>
<organism evidence="2">
    <name type="scientific">Aphanomyces astaci</name>
    <name type="common">Crayfish plague agent</name>
    <dbReference type="NCBI Taxonomy" id="112090"/>
    <lineage>
        <taxon>Eukaryota</taxon>
        <taxon>Sar</taxon>
        <taxon>Stramenopiles</taxon>
        <taxon>Oomycota</taxon>
        <taxon>Saprolegniomycetes</taxon>
        <taxon>Saprolegniales</taxon>
        <taxon>Verrucalvaceae</taxon>
        <taxon>Aphanomyces</taxon>
    </lineage>
</organism>
<protein>
    <submittedName>
        <fullName evidence="2">Uncharacterized protein</fullName>
    </submittedName>
</protein>
<sequence length="533" mass="59286">MSAIRSILSRVKPTHYALCTGAVLTAALITESEHASEIAMVKSSLLASHDASPKTSFDDDTETDALRLMQTQPSFPHLLVLPPQDDPTCVMNRVLGDGTRIDLDVHGTMLPIPPLHSLRHAWVGILRCLRSIQYTVESGFNDASYQSKIRAHQRTVVTTALQQVREFDVADSISLYIAADRAALVRALDPTELSQLHLWFQGLCNNHLAHVVWTTSMADVVGEFVVDQSQHDVCLLVRPQGGRFDNRDAAAKLSALMATYGLDGSDDDRQRILDTVGNSWVDLDALCAAIANGAYATDLVQQTCDGYQRDVAQSLRTFLHLDNNALDQADKATQVDAVEKWQVFQRLCGLGSDLQMLAGPQALMKRDKRVAVNVGAVLELFSGAAGDRRFWEMIAAGWMQLQPQSDVDIGVVPCAPVELCRECHVALRPVVEAAFRCLWMDDVIWKQMHALQHKIDVDSLRAQLTEYEADIAIAAADLNSKRRAVEQAWDAFTDAEKSQHQANLHLDELNLHLQRDHVQRLRLVYQTQTEYKP</sequence>
<name>W4HCJ6_APHAT</name>
<dbReference type="OrthoDB" id="67214at2759"/>
<feature type="coiled-coil region" evidence="1">
    <location>
        <begin position="450"/>
        <end position="477"/>
    </location>
</feature>
<dbReference type="GeneID" id="20802415"/>
<dbReference type="EMBL" id="KI913114">
    <property type="protein sequence ID" value="ETV89014.1"/>
    <property type="molecule type" value="Genomic_DNA"/>
</dbReference>
<evidence type="ECO:0000313" key="2">
    <source>
        <dbReference type="EMBL" id="ETV89014.1"/>
    </source>
</evidence>
<evidence type="ECO:0000256" key="1">
    <source>
        <dbReference type="SAM" id="Coils"/>
    </source>
</evidence>
<dbReference type="RefSeq" id="XP_009821414.1">
    <property type="nucleotide sequence ID" value="XM_009823112.1"/>
</dbReference>